<name>A0ABV7X5A6_9HYPH</name>
<accession>A0ABV7X5A6</accession>
<proteinExistence type="predicted"/>
<reference evidence="2" key="1">
    <citation type="journal article" date="2019" name="Int. J. Syst. Evol. Microbiol.">
        <title>The Global Catalogue of Microorganisms (GCM) 10K type strain sequencing project: providing services to taxonomists for standard genome sequencing and annotation.</title>
        <authorList>
            <consortium name="The Broad Institute Genomics Platform"/>
            <consortium name="The Broad Institute Genome Sequencing Center for Infectious Disease"/>
            <person name="Wu L."/>
            <person name="Ma J."/>
        </authorList>
    </citation>
    <scope>NUCLEOTIDE SEQUENCE [LARGE SCALE GENOMIC DNA]</scope>
    <source>
        <strain evidence="2">KCTC 42281</strain>
    </source>
</reference>
<organism evidence="1 2">
    <name type="scientific">Devosia honganensis</name>
    <dbReference type="NCBI Taxonomy" id="1610527"/>
    <lineage>
        <taxon>Bacteria</taxon>
        <taxon>Pseudomonadati</taxon>
        <taxon>Pseudomonadota</taxon>
        <taxon>Alphaproteobacteria</taxon>
        <taxon>Hyphomicrobiales</taxon>
        <taxon>Devosiaceae</taxon>
        <taxon>Devosia</taxon>
    </lineage>
</organism>
<dbReference type="RefSeq" id="WP_380097707.1">
    <property type="nucleotide sequence ID" value="NZ_JBHRYD010000013.1"/>
</dbReference>
<evidence type="ECO:0000313" key="1">
    <source>
        <dbReference type="EMBL" id="MFC3705778.1"/>
    </source>
</evidence>
<evidence type="ECO:0000313" key="2">
    <source>
        <dbReference type="Proteomes" id="UP001595613"/>
    </source>
</evidence>
<gene>
    <name evidence="1" type="ORF">ACFOOL_13545</name>
</gene>
<comment type="caution">
    <text evidence="1">The sequence shown here is derived from an EMBL/GenBank/DDBJ whole genome shotgun (WGS) entry which is preliminary data.</text>
</comment>
<sequence>MKLTWFGNRTFRIHAGGQILVVEAEGAPEGIDRNELVSGADRLVGFDNDLPVAAGAEWKPRPSVRLLDAGETLRPVQLWSLGSGTLLLDADEDMPLLLLAGPVPTLGRWVERAVVMLAGPHLAARAEVLSGTVSPRLLALAGTDTELDAAFAVWRDHAEGGGVMALEPGMAVEA</sequence>
<dbReference type="Proteomes" id="UP001595613">
    <property type="component" value="Unassembled WGS sequence"/>
</dbReference>
<keyword evidence="2" id="KW-1185">Reference proteome</keyword>
<dbReference type="EMBL" id="JBHRYD010000013">
    <property type="protein sequence ID" value="MFC3705778.1"/>
    <property type="molecule type" value="Genomic_DNA"/>
</dbReference>
<protein>
    <recommendedName>
        <fullName evidence="3">Hedgehog/Intein (Hint) domain-containing protein</fullName>
    </recommendedName>
</protein>
<evidence type="ECO:0008006" key="3">
    <source>
        <dbReference type="Google" id="ProtNLM"/>
    </source>
</evidence>